<keyword evidence="2" id="KW-1133">Transmembrane helix</keyword>
<dbReference type="Proteomes" id="UP001219605">
    <property type="component" value="Chromosome"/>
</dbReference>
<feature type="transmembrane region" description="Helical" evidence="2">
    <location>
        <begin position="86"/>
        <end position="111"/>
    </location>
</feature>
<evidence type="ECO:0000313" key="3">
    <source>
        <dbReference type="EMBL" id="WDZ84827.1"/>
    </source>
</evidence>
<dbReference type="Pfam" id="PF07332">
    <property type="entry name" value="Phage_holin_3_6"/>
    <property type="match status" value="1"/>
</dbReference>
<feature type="transmembrane region" description="Helical" evidence="2">
    <location>
        <begin position="117"/>
        <end position="138"/>
    </location>
</feature>
<feature type="region of interest" description="Disordered" evidence="1">
    <location>
        <begin position="1"/>
        <end position="43"/>
    </location>
</feature>
<evidence type="ECO:0000313" key="4">
    <source>
        <dbReference type="Proteomes" id="UP001219605"/>
    </source>
</evidence>
<keyword evidence="2" id="KW-0472">Membrane</keyword>
<organism evidence="3 4">
    <name type="scientific">Micromonospora cathayae</name>
    <dbReference type="NCBI Taxonomy" id="3028804"/>
    <lineage>
        <taxon>Bacteria</taxon>
        <taxon>Bacillati</taxon>
        <taxon>Actinomycetota</taxon>
        <taxon>Actinomycetes</taxon>
        <taxon>Micromonosporales</taxon>
        <taxon>Micromonosporaceae</taxon>
        <taxon>Micromonospora</taxon>
    </lineage>
</organism>
<dbReference type="RefSeq" id="WP_275031448.1">
    <property type="nucleotide sequence ID" value="NZ_CP118615.1"/>
</dbReference>
<name>A0ABY7ZPG0_9ACTN</name>
<keyword evidence="2" id="KW-0812">Transmembrane</keyword>
<protein>
    <submittedName>
        <fullName evidence="3">Phage holin family protein</fullName>
    </submittedName>
</protein>
<evidence type="ECO:0000256" key="1">
    <source>
        <dbReference type="SAM" id="MobiDB-lite"/>
    </source>
</evidence>
<dbReference type="InterPro" id="IPR009937">
    <property type="entry name" value="Phage_holin_3_6"/>
</dbReference>
<reference evidence="3 4" key="1">
    <citation type="submission" date="2023-02" db="EMBL/GenBank/DDBJ databases">
        <authorList>
            <person name="Mo P."/>
        </authorList>
    </citation>
    <scope>NUCLEOTIDE SEQUENCE [LARGE SCALE GENOMIC DNA]</scope>
    <source>
        <strain evidence="3 4">HUAS 3</strain>
    </source>
</reference>
<proteinExistence type="predicted"/>
<sequence>MSLPTQGYGTDPGYQPTTNANGHPYTADGPPYPADGHPHTAEEVTGRSLGDLMRQVTTDLSTLMRQEVELAKAEIRQEGKKAGKAAGLFGGAGFGGYMVALFLSLALWAGLSNVMDAGWAALIVAVIWGALAAVLYSMGKKNAERVRGLRRTNDTVQQIPDALKPHPEGVTR</sequence>
<evidence type="ECO:0000256" key="2">
    <source>
        <dbReference type="SAM" id="Phobius"/>
    </source>
</evidence>
<keyword evidence="4" id="KW-1185">Reference proteome</keyword>
<accession>A0ABY7ZPG0</accession>
<dbReference type="EMBL" id="CP118615">
    <property type="protein sequence ID" value="WDZ84827.1"/>
    <property type="molecule type" value="Genomic_DNA"/>
</dbReference>
<gene>
    <name evidence="3" type="ORF">PVK37_31165</name>
</gene>